<evidence type="ECO:0000313" key="2">
    <source>
        <dbReference type="Proteomes" id="UP000827872"/>
    </source>
</evidence>
<evidence type="ECO:0000313" key="1">
    <source>
        <dbReference type="EMBL" id="KAH8006500.1"/>
    </source>
</evidence>
<comment type="caution">
    <text evidence="1">The sequence shown here is derived from an EMBL/GenBank/DDBJ whole genome shotgun (WGS) entry which is preliminary data.</text>
</comment>
<accession>A0ACB8FLP1</accession>
<organism evidence="1 2">
    <name type="scientific">Sphaerodactylus townsendi</name>
    <dbReference type="NCBI Taxonomy" id="933632"/>
    <lineage>
        <taxon>Eukaryota</taxon>
        <taxon>Metazoa</taxon>
        <taxon>Chordata</taxon>
        <taxon>Craniata</taxon>
        <taxon>Vertebrata</taxon>
        <taxon>Euteleostomi</taxon>
        <taxon>Lepidosauria</taxon>
        <taxon>Squamata</taxon>
        <taxon>Bifurcata</taxon>
        <taxon>Gekkota</taxon>
        <taxon>Sphaerodactylidae</taxon>
        <taxon>Sphaerodactylus</taxon>
    </lineage>
</organism>
<protein>
    <submittedName>
        <fullName evidence="1">Uncharacterized protein</fullName>
    </submittedName>
</protein>
<sequence>MKAVRQVALLAFATSSGEARQRRETNWKQDIFFLTKDCDMFRLLLLFFVVTVDQHVAFGKPLYGDFRSITQVDFSDSAEPANTLQAKRNSYHATQASEILSLADPSSLCFFIQDSDTESQITCRLRFTRSKFNFNPFGLRFGKRQEGIVGSDAELVSQTSGKILQALLKLGPDRMVNPCGDSWAGNC</sequence>
<gene>
    <name evidence="1" type="ORF">K3G42_006296</name>
</gene>
<proteinExistence type="predicted"/>
<keyword evidence="2" id="KW-1185">Reference proteome</keyword>
<reference evidence="1" key="1">
    <citation type="submission" date="2021-08" db="EMBL/GenBank/DDBJ databases">
        <title>The first chromosome-level gecko genome reveals the dynamic sex chromosomes of Neotropical dwarf geckos (Sphaerodactylidae: Sphaerodactylus).</title>
        <authorList>
            <person name="Pinto B.J."/>
            <person name="Keating S.E."/>
            <person name="Gamble T."/>
        </authorList>
    </citation>
    <scope>NUCLEOTIDE SEQUENCE</scope>
    <source>
        <strain evidence="1">TG3544</strain>
    </source>
</reference>
<dbReference type="EMBL" id="CM037619">
    <property type="protein sequence ID" value="KAH8006500.1"/>
    <property type="molecule type" value="Genomic_DNA"/>
</dbReference>
<dbReference type="Proteomes" id="UP000827872">
    <property type="component" value="Linkage Group LG06"/>
</dbReference>
<name>A0ACB8FLP1_9SAUR</name>